<dbReference type="SUPFAM" id="SSF52540">
    <property type="entry name" value="P-loop containing nucleoside triphosphate hydrolases"/>
    <property type="match status" value="2"/>
</dbReference>
<evidence type="ECO:0000259" key="3">
    <source>
        <dbReference type="PROSITE" id="PS50893"/>
    </source>
</evidence>
<dbReference type="PROSITE" id="PS50893">
    <property type="entry name" value="ABC_TRANSPORTER_2"/>
    <property type="match status" value="2"/>
</dbReference>
<dbReference type="Gene3D" id="3.40.50.300">
    <property type="entry name" value="P-loop containing nucleotide triphosphate hydrolases"/>
    <property type="match status" value="2"/>
</dbReference>
<comment type="caution">
    <text evidence="4">The sequence shown here is derived from an EMBL/GenBank/DDBJ whole genome shotgun (WGS) entry which is preliminary data.</text>
</comment>
<dbReference type="Pfam" id="PF00005">
    <property type="entry name" value="ABC_tran"/>
    <property type="match status" value="2"/>
</dbReference>
<evidence type="ECO:0000313" key="5">
    <source>
        <dbReference type="Proteomes" id="UP000824150"/>
    </source>
</evidence>
<reference evidence="4" key="2">
    <citation type="submission" date="2021-04" db="EMBL/GenBank/DDBJ databases">
        <authorList>
            <person name="Gilroy R."/>
        </authorList>
    </citation>
    <scope>NUCLEOTIDE SEQUENCE</scope>
    <source>
        <strain evidence="4">687</strain>
    </source>
</reference>
<dbReference type="PANTHER" id="PTHR43038">
    <property type="entry name" value="ATP-BINDING CASSETTE, SUB-FAMILY H, MEMBER 1"/>
    <property type="match status" value="1"/>
</dbReference>
<dbReference type="PANTHER" id="PTHR43038:SF3">
    <property type="entry name" value="ABC TRANSPORTER G FAMILY MEMBER 20 ISOFORM X1"/>
    <property type="match status" value="1"/>
</dbReference>
<dbReference type="InterPro" id="IPR003593">
    <property type="entry name" value="AAA+_ATPase"/>
</dbReference>
<dbReference type="SMART" id="SM00382">
    <property type="entry name" value="AAA"/>
    <property type="match status" value="2"/>
</dbReference>
<evidence type="ECO:0000256" key="1">
    <source>
        <dbReference type="ARBA" id="ARBA00022741"/>
    </source>
</evidence>
<dbReference type="CDD" id="cd03230">
    <property type="entry name" value="ABC_DR_subfamily_A"/>
    <property type="match status" value="2"/>
</dbReference>
<proteinExistence type="predicted"/>
<sequence length="571" mass="62552">MTPLLSVHELTFSYTKEAILQDLSFTLSGDSQRIALLGPDGAGKSTLLKLIARLLHPQQGEILPSVCKAPPGFNAFCAFMPQQLGLYDELTVAENLELFAALHGLKDEGKAEFLRHLLQVTGLLPFSTRRAGNLSGGMRQKLALCTMLCAKPYLLILDEPTVGVDPLSRQELWALLQDYLQSSGAHLIFSTAYLSEAQTADEILILESGRLIYHGHCTELIHSVRDCCFTLYLPESLPKLLQQALLSLMTLPELICDVSPWGGALRLQTNTPQSIASLSASLRTLFASFRLEVRKPSLEDAYIRLTLGKLQPLTPPQAPSFALNDPAVELKGVVKRFGKFTALHHSTFSVRRGEIFGLLGPNGAGKTTTFRLMCSLLRPSGGEIKLNGLNIGKQKSAARLQLGYVAQRFSLYKKLTVRQNLAYFGQSCALAGTVLEARIQELASEYNLDDKLDTPAGLLSFGLQRNLAMAVALLARPALLFLDEATSGADPRSRRIFWQRILSLAATGTTVVVTTHFLEEAEYCDRFLIQHEGRILVCGTPSEICTGAEGRISVEERFIKLIVAARGRGEA</sequence>
<gene>
    <name evidence="4" type="ORF">IAA31_01225</name>
</gene>
<keyword evidence="2 4" id="KW-0067">ATP-binding</keyword>
<organism evidence="4 5">
    <name type="scientific">Candidatus Anaerobiospirillum merdipullorum</name>
    <dbReference type="NCBI Taxonomy" id="2838450"/>
    <lineage>
        <taxon>Bacteria</taxon>
        <taxon>Pseudomonadati</taxon>
        <taxon>Pseudomonadota</taxon>
        <taxon>Gammaproteobacteria</taxon>
        <taxon>Aeromonadales</taxon>
        <taxon>Succinivibrionaceae</taxon>
        <taxon>Anaerobiospirillum</taxon>
    </lineage>
</organism>
<evidence type="ECO:0000256" key="2">
    <source>
        <dbReference type="ARBA" id="ARBA00022840"/>
    </source>
</evidence>
<dbReference type="PROSITE" id="PS00211">
    <property type="entry name" value="ABC_TRANSPORTER_1"/>
    <property type="match status" value="1"/>
</dbReference>
<dbReference type="GO" id="GO:0016887">
    <property type="term" value="F:ATP hydrolysis activity"/>
    <property type="evidence" value="ECO:0007669"/>
    <property type="project" value="InterPro"/>
</dbReference>
<dbReference type="InterPro" id="IPR027417">
    <property type="entry name" value="P-loop_NTPase"/>
</dbReference>
<dbReference type="GO" id="GO:0005524">
    <property type="term" value="F:ATP binding"/>
    <property type="evidence" value="ECO:0007669"/>
    <property type="project" value="UniProtKB-KW"/>
</dbReference>
<feature type="domain" description="ABC transporter" evidence="3">
    <location>
        <begin position="328"/>
        <end position="557"/>
    </location>
</feature>
<dbReference type="Proteomes" id="UP000824150">
    <property type="component" value="Unassembled WGS sequence"/>
</dbReference>
<keyword evidence="1" id="KW-0547">Nucleotide-binding</keyword>
<dbReference type="EMBL" id="JAHLFG010000014">
    <property type="protein sequence ID" value="MBU3826105.1"/>
    <property type="molecule type" value="Genomic_DNA"/>
</dbReference>
<evidence type="ECO:0000313" key="4">
    <source>
        <dbReference type="EMBL" id="MBU3826105.1"/>
    </source>
</evidence>
<dbReference type="InterPro" id="IPR017871">
    <property type="entry name" value="ABC_transporter-like_CS"/>
</dbReference>
<name>A0A9E2KL88_9GAMM</name>
<reference evidence="4" key="1">
    <citation type="journal article" date="2021" name="PeerJ">
        <title>Extensive microbial diversity within the chicken gut microbiome revealed by metagenomics and culture.</title>
        <authorList>
            <person name="Gilroy R."/>
            <person name="Ravi A."/>
            <person name="Getino M."/>
            <person name="Pursley I."/>
            <person name="Horton D.L."/>
            <person name="Alikhan N.F."/>
            <person name="Baker D."/>
            <person name="Gharbi K."/>
            <person name="Hall N."/>
            <person name="Watson M."/>
            <person name="Adriaenssens E.M."/>
            <person name="Foster-Nyarko E."/>
            <person name="Jarju S."/>
            <person name="Secka A."/>
            <person name="Antonio M."/>
            <person name="Oren A."/>
            <person name="Chaudhuri R.R."/>
            <person name="La Ragione R."/>
            <person name="Hildebrand F."/>
            <person name="Pallen M.J."/>
        </authorList>
    </citation>
    <scope>NUCLEOTIDE SEQUENCE</scope>
    <source>
        <strain evidence="4">687</strain>
    </source>
</reference>
<feature type="domain" description="ABC transporter" evidence="3">
    <location>
        <begin position="5"/>
        <end position="233"/>
    </location>
</feature>
<dbReference type="AlphaFoldDB" id="A0A9E2KL88"/>
<accession>A0A9E2KL88</accession>
<protein>
    <submittedName>
        <fullName evidence="4">ATP-binding cassette domain-containing protein</fullName>
    </submittedName>
</protein>
<dbReference type="InterPro" id="IPR003439">
    <property type="entry name" value="ABC_transporter-like_ATP-bd"/>
</dbReference>